<accession>A0A915E4P4</accession>
<dbReference type="Proteomes" id="UP000887574">
    <property type="component" value="Unplaced"/>
</dbReference>
<proteinExistence type="predicted"/>
<dbReference type="AlphaFoldDB" id="A0A915E4P4"/>
<evidence type="ECO:0000313" key="2">
    <source>
        <dbReference type="WBParaSite" id="jg2645"/>
    </source>
</evidence>
<name>A0A915E4P4_9BILA</name>
<sequence>MSSSGFLGLQEGTENDPVNIPLDSIVLVNYFVSNHLGKYTVLKVNLASVDSFDPAAYVIQMTNAIAETFKMHEEILKEIVTDQNQVAAYLSNASLPFLVGLLHLRNEKWRRREKIQKKGADIVIILDEHDVGFNNAIIRYNSTDEEEFMKLTATTTAYPQFGEIHSCVTM</sequence>
<keyword evidence="1" id="KW-1185">Reference proteome</keyword>
<evidence type="ECO:0000313" key="1">
    <source>
        <dbReference type="Proteomes" id="UP000887574"/>
    </source>
</evidence>
<dbReference type="WBParaSite" id="jg2645">
    <property type="protein sequence ID" value="jg2645"/>
    <property type="gene ID" value="jg2645"/>
</dbReference>
<protein>
    <submittedName>
        <fullName evidence="2">Uncharacterized protein</fullName>
    </submittedName>
</protein>
<organism evidence="1 2">
    <name type="scientific">Ditylenchus dipsaci</name>
    <dbReference type="NCBI Taxonomy" id="166011"/>
    <lineage>
        <taxon>Eukaryota</taxon>
        <taxon>Metazoa</taxon>
        <taxon>Ecdysozoa</taxon>
        <taxon>Nematoda</taxon>
        <taxon>Chromadorea</taxon>
        <taxon>Rhabditida</taxon>
        <taxon>Tylenchina</taxon>
        <taxon>Tylenchomorpha</taxon>
        <taxon>Sphaerularioidea</taxon>
        <taxon>Anguinidae</taxon>
        <taxon>Anguininae</taxon>
        <taxon>Ditylenchus</taxon>
    </lineage>
</organism>
<reference evidence="2" key="1">
    <citation type="submission" date="2022-11" db="UniProtKB">
        <authorList>
            <consortium name="WormBaseParasite"/>
        </authorList>
    </citation>
    <scope>IDENTIFICATION</scope>
</reference>